<evidence type="ECO:0000313" key="3">
    <source>
        <dbReference type="Proteomes" id="UP000319004"/>
    </source>
</evidence>
<evidence type="ECO:0000313" key="2">
    <source>
        <dbReference type="EMBL" id="QDV44595.1"/>
    </source>
</evidence>
<dbReference type="PANTHER" id="PTHR37827:SF1">
    <property type="entry name" value="HNH DOMAIN-CONTAINING PROTEIN"/>
    <property type="match status" value="1"/>
</dbReference>
<name>A0A518HUR0_9BACT</name>
<reference evidence="2 3" key="1">
    <citation type="submission" date="2019-03" db="EMBL/GenBank/DDBJ databases">
        <title>Deep-cultivation of Planctomycetes and their phenomic and genomic characterization uncovers novel biology.</title>
        <authorList>
            <person name="Wiegand S."/>
            <person name="Jogler M."/>
            <person name="Boedeker C."/>
            <person name="Pinto D."/>
            <person name="Vollmers J."/>
            <person name="Rivas-Marin E."/>
            <person name="Kohn T."/>
            <person name="Peeters S.H."/>
            <person name="Heuer A."/>
            <person name="Rast P."/>
            <person name="Oberbeckmann S."/>
            <person name="Bunk B."/>
            <person name="Jeske O."/>
            <person name="Meyerdierks A."/>
            <person name="Storesund J.E."/>
            <person name="Kallscheuer N."/>
            <person name="Luecker S."/>
            <person name="Lage O.M."/>
            <person name="Pohl T."/>
            <person name="Merkel B.J."/>
            <person name="Hornburger P."/>
            <person name="Mueller R.-W."/>
            <person name="Bruemmer F."/>
            <person name="Labrenz M."/>
            <person name="Spormann A.M."/>
            <person name="Op den Camp H."/>
            <person name="Overmann J."/>
            <person name="Amann R."/>
            <person name="Jetten M.S.M."/>
            <person name="Mascher T."/>
            <person name="Medema M.H."/>
            <person name="Devos D.P."/>
            <person name="Kaster A.-K."/>
            <person name="Ovreas L."/>
            <person name="Rohde M."/>
            <person name="Galperin M.Y."/>
            <person name="Jogler C."/>
        </authorList>
    </citation>
    <scope>NUCLEOTIDE SEQUENCE [LARGE SCALE GENOMIC DNA]</scope>
    <source>
        <strain evidence="2 3">Enr13</strain>
    </source>
</reference>
<accession>A0A518HUR0</accession>
<evidence type="ECO:0000256" key="1">
    <source>
        <dbReference type="SAM" id="MobiDB-lite"/>
    </source>
</evidence>
<gene>
    <name evidence="2" type="ORF">Enr13x_44630</name>
</gene>
<dbReference type="RefSeq" id="WP_231743677.1">
    <property type="nucleotide sequence ID" value="NZ_CP037423.1"/>
</dbReference>
<dbReference type="Proteomes" id="UP000319004">
    <property type="component" value="Chromosome"/>
</dbReference>
<keyword evidence="3" id="KW-1185">Reference proteome</keyword>
<protein>
    <recommendedName>
        <fullName evidence="4">HNH domain-containing protein</fullName>
    </recommendedName>
</protein>
<proteinExistence type="predicted"/>
<dbReference type="EMBL" id="CP037423">
    <property type="protein sequence ID" value="QDV44595.1"/>
    <property type="molecule type" value="Genomic_DNA"/>
</dbReference>
<dbReference type="AlphaFoldDB" id="A0A518HUR0"/>
<dbReference type="KEGG" id="snep:Enr13x_44630"/>
<dbReference type="PANTHER" id="PTHR37827">
    <property type="entry name" value="TUDOR DOMAIN-CONTAINING PROTEIN"/>
    <property type="match status" value="1"/>
</dbReference>
<sequence length="119" mass="13852">MSASAKRSRKLDPNTNRSNADAPKSNARPKPCALCGRVTRRGTTEHHLIPRRCHHNKWFKKRFTRAQMQETISVCHDCHGSIHRFVPREKDLGRHHNTVESLLAHEQIGRFVAWVRDRN</sequence>
<feature type="region of interest" description="Disordered" evidence="1">
    <location>
        <begin position="1"/>
        <end position="33"/>
    </location>
</feature>
<organism evidence="2 3">
    <name type="scientific">Stieleria neptunia</name>
    <dbReference type="NCBI Taxonomy" id="2527979"/>
    <lineage>
        <taxon>Bacteria</taxon>
        <taxon>Pseudomonadati</taxon>
        <taxon>Planctomycetota</taxon>
        <taxon>Planctomycetia</taxon>
        <taxon>Pirellulales</taxon>
        <taxon>Pirellulaceae</taxon>
        <taxon>Stieleria</taxon>
    </lineage>
</organism>
<evidence type="ECO:0008006" key="4">
    <source>
        <dbReference type="Google" id="ProtNLM"/>
    </source>
</evidence>